<gene>
    <name evidence="2" type="ORF">OCBIM_22033576mg</name>
</gene>
<feature type="region of interest" description="Disordered" evidence="1">
    <location>
        <begin position="33"/>
        <end position="117"/>
    </location>
</feature>
<name>A0A0L8GGW5_OCTBM</name>
<sequence length="149" mass="16171">MTGDDRDVGNEWKGTFTSLLREESFRYCNSNKKNVLKDKGNNSHKSNISSNSGDSNNKNNDISSDSGYSNMSNVSSDSADSKNGKNKRHRRNDIVDNNKSSKVSSDSGDSNKNIGNFSTTTSAIITSNKITDSVTGCVKIGMRPTKCSI</sequence>
<dbReference type="AlphaFoldDB" id="A0A0L8GGW5"/>
<proteinExistence type="predicted"/>
<dbReference type="EMBL" id="KQ421836">
    <property type="protein sequence ID" value="KOF76252.1"/>
    <property type="molecule type" value="Genomic_DNA"/>
</dbReference>
<protein>
    <submittedName>
        <fullName evidence="2">Uncharacterized protein</fullName>
    </submittedName>
</protein>
<reference evidence="2" key="1">
    <citation type="submission" date="2015-07" db="EMBL/GenBank/DDBJ databases">
        <title>MeaNS - Measles Nucleotide Surveillance Program.</title>
        <authorList>
            <person name="Tran T."/>
            <person name="Druce J."/>
        </authorList>
    </citation>
    <scope>NUCLEOTIDE SEQUENCE</scope>
    <source>
        <strain evidence="2">UCB-OBI-ISO-001</strain>
        <tissue evidence="2">Gonad</tissue>
    </source>
</reference>
<feature type="compositionally biased region" description="Polar residues" evidence="1">
    <location>
        <begin position="68"/>
        <end position="78"/>
    </location>
</feature>
<evidence type="ECO:0000256" key="1">
    <source>
        <dbReference type="SAM" id="MobiDB-lite"/>
    </source>
</evidence>
<feature type="compositionally biased region" description="Low complexity" evidence="1">
    <location>
        <begin position="95"/>
        <end position="113"/>
    </location>
</feature>
<feature type="compositionally biased region" description="Low complexity" evidence="1">
    <location>
        <begin position="43"/>
        <end position="67"/>
    </location>
</feature>
<organism evidence="2">
    <name type="scientific">Octopus bimaculoides</name>
    <name type="common">California two-spotted octopus</name>
    <dbReference type="NCBI Taxonomy" id="37653"/>
    <lineage>
        <taxon>Eukaryota</taxon>
        <taxon>Metazoa</taxon>
        <taxon>Spiralia</taxon>
        <taxon>Lophotrochozoa</taxon>
        <taxon>Mollusca</taxon>
        <taxon>Cephalopoda</taxon>
        <taxon>Coleoidea</taxon>
        <taxon>Octopodiformes</taxon>
        <taxon>Octopoda</taxon>
        <taxon>Incirrata</taxon>
        <taxon>Octopodidae</taxon>
        <taxon>Octopus</taxon>
    </lineage>
</organism>
<evidence type="ECO:0000313" key="2">
    <source>
        <dbReference type="EMBL" id="KOF76252.1"/>
    </source>
</evidence>
<accession>A0A0L8GGW5</accession>